<dbReference type="Pfam" id="PF13649">
    <property type="entry name" value="Methyltransf_25"/>
    <property type="match status" value="1"/>
</dbReference>
<reference evidence="3" key="1">
    <citation type="submission" date="2018-08" db="EMBL/GenBank/DDBJ databases">
        <authorList>
            <person name="Chevrot R."/>
        </authorList>
    </citation>
    <scope>NUCLEOTIDE SEQUENCE [LARGE SCALE GENOMIC DNA]</scope>
</reference>
<dbReference type="RefSeq" id="WP_138184624.1">
    <property type="nucleotide sequence ID" value="NZ_LS992241.1"/>
</dbReference>
<dbReference type="PANTHER" id="PTHR43591:SF110">
    <property type="entry name" value="RHODANESE DOMAIN-CONTAINING PROTEIN"/>
    <property type="match status" value="1"/>
</dbReference>
<dbReference type="GO" id="GO:0008168">
    <property type="term" value="F:methyltransferase activity"/>
    <property type="evidence" value="ECO:0007669"/>
    <property type="project" value="UniProtKB-KW"/>
</dbReference>
<evidence type="ECO:0000259" key="1">
    <source>
        <dbReference type="Pfam" id="PF13649"/>
    </source>
</evidence>
<proteinExistence type="predicted"/>
<keyword evidence="2" id="KW-0489">Methyltransferase</keyword>
<dbReference type="Gene3D" id="2.20.25.110">
    <property type="entry name" value="S-adenosyl-L-methionine-dependent methyltransferases"/>
    <property type="match status" value="1"/>
</dbReference>
<protein>
    <submittedName>
        <fullName evidence="2">SAM-dependent methyltransferase</fullName>
    </submittedName>
</protein>
<accession>A0A383R5F1</accession>
<organism evidence="2 3">
    <name type="scientific">Paenibacillus alvei</name>
    <name type="common">Bacillus alvei</name>
    <dbReference type="NCBI Taxonomy" id="44250"/>
    <lineage>
        <taxon>Bacteria</taxon>
        <taxon>Bacillati</taxon>
        <taxon>Bacillota</taxon>
        <taxon>Bacilli</taxon>
        <taxon>Bacillales</taxon>
        <taxon>Paenibacillaceae</taxon>
        <taxon>Paenibacillus</taxon>
    </lineage>
</organism>
<dbReference type="AlphaFoldDB" id="A0A383R5F1"/>
<dbReference type="Gene3D" id="3.40.50.150">
    <property type="entry name" value="Vaccinia Virus protein VP39"/>
    <property type="match status" value="1"/>
</dbReference>
<dbReference type="GO" id="GO:0032259">
    <property type="term" value="P:methylation"/>
    <property type="evidence" value="ECO:0007669"/>
    <property type="project" value="UniProtKB-KW"/>
</dbReference>
<sequence length="245" mass="28511">MKEWYERSFGRDYLVVYKHRDFQGAAQEVHRMMKWLELPEAASVLDLCCGMGRHSLALAEAGYKVTGVDLSEVLLREAAKLDEEHVVTFLTGDMRELPVEEEFDAVVNLFTSFGYFQADEDNGQVFHEIHRVLRPGGQFIIDFLNPSYIMQHLVPVSERQDEGTWIQEKRYIENGFVKKEITLTDEVSGEQRHYEERVRLYELDDFHHMIEEAGLQMEKVYGGYDGSLYNEAVSSRLIMVGTRRE</sequence>
<dbReference type="SUPFAM" id="SSF53335">
    <property type="entry name" value="S-adenosyl-L-methionine-dependent methyltransferases"/>
    <property type="match status" value="1"/>
</dbReference>
<name>A0A383R5F1_PAEAL</name>
<evidence type="ECO:0000313" key="2">
    <source>
        <dbReference type="EMBL" id="SYX82188.1"/>
    </source>
</evidence>
<dbReference type="EMBL" id="LS992241">
    <property type="protein sequence ID" value="SYX82188.1"/>
    <property type="molecule type" value="Genomic_DNA"/>
</dbReference>
<dbReference type="CDD" id="cd02440">
    <property type="entry name" value="AdoMet_MTases"/>
    <property type="match status" value="1"/>
</dbReference>
<feature type="domain" description="Methyltransferase" evidence="1">
    <location>
        <begin position="44"/>
        <end position="137"/>
    </location>
</feature>
<dbReference type="Proteomes" id="UP000304148">
    <property type="component" value="Chromosome"/>
</dbReference>
<evidence type="ECO:0000313" key="3">
    <source>
        <dbReference type="Proteomes" id="UP000304148"/>
    </source>
</evidence>
<dbReference type="InterPro" id="IPR029063">
    <property type="entry name" value="SAM-dependent_MTases_sf"/>
</dbReference>
<keyword evidence="2" id="KW-0808">Transferase</keyword>
<gene>
    <name evidence="2" type="ORF">PBLR_10608</name>
</gene>
<dbReference type="PANTHER" id="PTHR43591">
    <property type="entry name" value="METHYLTRANSFERASE"/>
    <property type="match status" value="1"/>
</dbReference>
<dbReference type="InterPro" id="IPR041698">
    <property type="entry name" value="Methyltransf_25"/>
</dbReference>